<dbReference type="OrthoDB" id="6611136at2759"/>
<dbReference type="SMART" id="SM00692">
    <property type="entry name" value="DM3"/>
    <property type="match status" value="1"/>
</dbReference>
<dbReference type="PROSITE" id="PS50950">
    <property type="entry name" value="ZF_THAP"/>
    <property type="match status" value="1"/>
</dbReference>
<evidence type="ECO:0000256" key="1">
    <source>
        <dbReference type="ARBA" id="ARBA00022723"/>
    </source>
</evidence>
<name>A0A9P0CV83_9CUCU</name>
<evidence type="ECO:0000256" key="5">
    <source>
        <dbReference type="PROSITE-ProRule" id="PRU00309"/>
    </source>
</evidence>
<feature type="region of interest" description="Disordered" evidence="7">
    <location>
        <begin position="105"/>
        <end position="134"/>
    </location>
</feature>
<dbReference type="InterPro" id="IPR052224">
    <property type="entry name" value="THAP_domain_protein"/>
</dbReference>
<dbReference type="EMBL" id="OV651830">
    <property type="protein sequence ID" value="CAH1104846.1"/>
    <property type="molecule type" value="Genomic_DNA"/>
</dbReference>
<proteinExistence type="predicted"/>
<evidence type="ECO:0000256" key="2">
    <source>
        <dbReference type="ARBA" id="ARBA00022771"/>
    </source>
</evidence>
<dbReference type="GO" id="GO:0008270">
    <property type="term" value="F:zinc ion binding"/>
    <property type="evidence" value="ECO:0007669"/>
    <property type="project" value="UniProtKB-KW"/>
</dbReference>
<keyword evidence="10" id="KW-1185">Reference proteome</keyword>
<gene>
    <name evidence="9" type="ORF">PSYICH_LOCUS5685</name>
</gene>
<dbReference type="SUPFAM" id="SSF57716">
    <property type="entry name" value="Glucocorticoid receptor-like (DNA-binding domain)"/>
    <property type="match status" value="1"/>
</dbReference>
<sequence>MPGRRCAVAVCKNSRVKTKLVNPDIKYHEFPFGNDLVLQEWIRSCRRADEWNPATSQICSVHFTSGDYERDLEHELLGLPVRRHLKKSAVPTLLLGHKGESADKALKMKEQKSGISQRRPGPRSRTQTDFPINENSIGTENWEQKYNELKEAFENIKKEKSTMSKQVKQLNLQLKFYKCKYQTLLKRKR</sequence>
<reference evidence="9" key="1">
    <citation type="submission" date="2022-01" db="EMBL/GenBank/DDBJ databases">
        <authorList>
            <person name="King R."/>
        </authorList>
    </citation>
    <scope>NUCLEOTIDE SEQUENCE</scope>
</reference>
<protein>
    <recommendedName>
        <fullName evidence="8">THAP-type domain-containing protein</fullName>
    </recommendedName>
</protein>
<dbReference type="PANTHER" id="PTHR46927">
    <property type="entry name" value="AGAP005574-PA"/>
    <property type="match status" value="1"/>
</dbReference>
<keyword evidence="1" id="KW-0479">Metal-binding</keyword>
<keyword evidence="6" id="KW-0175">Coiled coil</keyword>
<dbReference type="SMART" id="SM00980">
    <property type="entry name" value="THAP"/>
    <property type="match status" value="1"/>
</dbReference>
<dbReference type="PANTHER" id="PTHR46927:SF3">
    <property type="entry name" value="THAP-TYPE DOMAIN-CONTAINING PROTEIN"/>
    <property type="match status" value="1"/>
</dbReference>
<evidence type="ECO:0000256" key="4">
    <source>
        <dbReference type="ARBA" id="ARBA00023125"/>
    </source>
</evidence>
<dbReference type="InterPro" id="IPR006612">
    <property type="entry name" value="THAP_Znf"/>
</dbReference>
<feature type="compositionally biased region" description="Polar residues" evidence="7">
    <location>
        <begin position="124"/>
        <end position="134"/>
    </location>
</feature>
<evidence type="ECO:0000259" key="8">
    <source>
        <dbReference type="PROSITE" id="PS50950"/>
    </source>
</evidence>
<dbReference type="GO" id="GO:0003677">
    <property type="term" value="F:DNA binding"/>
    <property type="evidence" value="ECO:0007669"/>
    <property type="project" value="UniProtKB-UniRule"/>
</dbReference>
<dbReference type="AlphaFoldDB" id="A0A9P0CV83"/>
<organism evidence="9 10">
    <name type="scientific">Psylliodes chrysocephalus</name>
    <dbReference type="NCBI Taxonomy" id="3402493"/>
    <lineage>
        <taxon>Eukaryota</taxon>
        <taxon>Metazoa</taxon>
        <taxon>Ecdysozoa</taxon>
        <taxon>Arthropoda</taxon>
        <taxon>Hexapoda</taxon>
        <taxon>Insecta</taxon>
        <taxon>Pterygota</taxon>
        <taxon>Neoptera</taxon>
        <taxon>Endopterygota</taxon>
        <taxon>Coleoptera</taxon>
        <taxon>Polyphaga</taxon>
        <taxon>Cucujiformia</taxon>
        <taxon>Chrysomeloidea</taxon>
        <taxon>Chrysomelidae</taxon>
        <taxon>Galerucinae</taxon>
        <taxon>Alticini</taxon>
        <taxon>Psylliodes</taxon>
    </lineage>
</organism>
<dbReference type="Proteomes" id="UP001153636">
    <property type="component" value="Chromosome 18"/>
</dbReference>
<accession>A0A9P0CV83</accession>
<keyword evidence="3" id="KW-0862">Zinc</keyword>
<evidence type="ECO:0000313" key="10">
    <source>
        <dbReference type="Proteomes" id="UP001153636"/>
    </source>
</evidence>
<evidence type="ECO:0000256" key="6">
    <source>
        <dbReference type="SAM" id="Coils"/>
    </source>
</evidence>
<feature type="coiled-coil region" evidence="6">
    <location>
        <begin position="139"/>
        <end position="187"/>
    </location>
</feature>
<evidence type="ECO:0000313" key="9">
    <source>
        <dbReference type="EMBL" id="CAH1104846.1"/>
    </source>
</evidence>
<dbReference type="Pfam" id="PF05485">
    <property type="entry name" value="THAP"/>
    <property type="match status" value="1"/>
</dbReference>
<evidence type="ECO:0000256" key="7">
    <source>
        <dbReference type="SAM" id="MobiDB-lite"/>
    </source>
</evidence>
<evidence type="ECO:0000256" key="3">
    <source>
        <dbReference type="ARBA" id="ARBA00022833"/>
    </source>
</evidence>
<keyword evidence="2 5" id="KW-0863">Zinc-finger</keyword>
<feature type="domain" description="THAP-type" evidence="8">
    <location>
        <begin position="1"/>
        <end position="94"/>
    </location>
</feature>
<keyword evidence="4 5" id="KW-0238">DNA-binding</keyword>